<organism evidence="1 2">
    <name type="scientific">Nocardioides oceani</name>
    <dbReference type="NCBI Taxonomy" id="3058369"/>
    <lineage>
        <taxon>Bacteria</taxon>
        <taxon>Bacillati</taxon>
        <taxon>Actinomycetota</taxon>
        <taxon>Actinomycetes</taxon>
        <taxon>Propionibacteriales</taxon>
        <taxon>Nocardioidaceae</taxon>
        <taxon>Nocardioides</taxon>
    </lineage>
</organism>
<dbReference type="PANTHER" id="PTHR11803">
    <property type="entry name" value="2-IMINOBUTANOATE/2-IMINOPROPANOATE DEAMINASE RIDA"/>
    <property type="match status" value="1"/>
</dbReference>
<dbReference type="Proteomes" id="UP001168620">
    <property type="component" value="Unassembled WGS sequence"/>
</dbReference>
<dbReference type="Pfam" id="PF01042">
    <property type="entry name" value="Ribonuc_L-PSP"/>
    <property type="match status" value="1"/>
</dbReference>
<dbReference type="SUPFAM" id="SSF55298">
    <property type="entry name" value="YjgF-like"/>
    <property type="match status" value="1"/>
</dbReference>
<dbReference type="RefSeq" id="WP_300951083.1">
    <property type="nucleotide sequence ID" value="NZ_JAUHJQ010000001.1"/>
</dbReference>
<comment type="caution">
    <text evidence="1">The sequence shown here is derived from an EMBL/GenBank/DDBJ whole genome shotgun (WGS) entry which is preliminary data.</text>
</comment>
<keyword evidence="2" id="KW-1185">Reference proteome</keyword>
<evidence type="ECO:0000313" key="2">
    <source>
        <dbReference type="Proteomes" id="UP001168620"/>
    </source>
</evidence>
<name>A0ABT8FC56_9ACTN</name>
<protein>
    <submittedName>
        <fullName evidence="1">RidA family protein</fullName>
    </submittedName>
</protein>
<dbReference type="InterPro" id="IPR038743">
    <property type="entry name" value="YjgH-like"/>
</dbReference>
<evidence type="ECO:0000313" key="1">
    <source>
        <dbReference type="EMBL" id="MDN4172169.1"/>
    </source>
</evidence>
<dbReference type="CDD" id="cd02198">
    <property type="entry name" value="YjgH_like"/>
    <property type="match status" value="1"/>
</dbReference>
<sequence length="131" mass="13837">MTPRQVVVPAGQEQTYAAWHLAPAVRVGDLVWCSGVLGTRADGSVPDDLAEEVDLALRNLAHVLAAAGGGLEHVVELVTFHLDLAGQVPTFARVRDRRLAEPWPAWTAVGAAQLGGGLHGVRLEVKATAHL</sequence>
<reference evidence="1" key="1">
    <citation type="submission" date="2023-06" db="EMBL/GenBank/DDBJ databases">
        <title>Draft genome sequence of Nocardioides sp. SOB77.</title>
        <authorList>
            <person name="Zhang G."/>
        </authorList>
    </citation>
    <scope>NUCLEOTIDE SEQUENCE</scope>
    <source>
        <strain evidence="1">SOB77</strain>
    </source>
</reference>
<dbReference type="PANTHER" id="PTHR11803:SF44">
    <property type="entry name" value="RUTC FAMILY PROTEIN YJGH"/>
    <property type="match status" value="1"/>
</dbReference>
<accession>A0ABT8FC56</accession>
<dbReference type="InterPro" id="IPR006175">
    <property type="entry name" value="YjgF/YER057c/UK114"/>
</dbReference>
<dbReference type="Gene3D" id="3.30.1330.40">
    <property type="entry name" value="RutC-like"/>
    <property type="match status" value="1"/>
</dbReference>
<gene>
    <name evidence="1" type="ORF">QWY28_04370</name>
</gene>
<dbReference type="InterPro" id="IPR035959">
    <property type="entry name" value="RutC-like_sf"/>
</dbReference>
<proteinExistence type="predicted"/>
<dbReference type="EMBL" id="JAUHJQ010000001">
    <property type="protein sequence ID" value="MDN4172169.1"/>
    <property type="molecule type" value="Genomic_DNA"/>
</dbReference>